<dbReference type="STRING" id="246404.A0A507EQK0"/>
<keyword evidence="3" id="KW-1185">Reference proteome</keyword>
<dbReference type="SUPFAM" id="SSF143447">
    <property type="entry name" value="AMMECR1-like"/>
    <property type="match status" value="1"/>
</dbReference>
<feature type="domain" description="AMMECR1" evidence="1">
    <location>
        <begin position="1"/>
        <end position="196"/>
    </location>
</feature>
<dbReference type="OrthoDB" id="24630at2759"/>
<dbReference type="NCBIfam" id="TIGR00296">
    <property type="entry name" value="TIGR00296 family protein"/>
    <property type="match status" value="1"/>
</dbReference>
<accession>A0A507EQK0</accession>
<proteinExistence type="predicted"/>
<name>A0A507EQK0_9FUNG</name>
<dbReference type="InterPro" id="IPR036071">
    <property type="entry name" value="AMMECR1_dom_sf"/>
</dbReference>
<reference evidence="2 3" key="1">
    <citation type="journal article" date="2019" name="Sci. Rep.">
        <title>Comparative genomics of chytrid fungi reveal insights into the obligate biotrophic and pathogenic lifestyle of Synchytrium endobioticum.</title>
        <authorList>
            <person name="van de Vossenberg B.T.L.H."/>
            <person name="Warris S."/>
            <person name="Nguyen H.D.T."/>
            <person name="van Gent-Pelzer M.P.E."/>
            <person name="Joly D.L."/>
            <person name="van de Geest H.C."/>
            <person name="Bonants P.J.M."/>
            <person name="Smith D.S."/>
            <person name="Levesque C.A."/>
            <person name="van der Lee T.A.J."/>
        </authorList>
    </citation>
    <scope>NUCLEOTIDE SEQUENCE [LARGE SCALE GENOMIC DNA]</scope>
    <source>
        <strain evidence="2 3">CBS 675.73</strain>
    </source>
</reference>
<sequence>MSESTPHLPLLCCICFSAIESTLVPSIPLPHARSTEGGLKGAFPLFVTWKKNESLRGCIGSFSALPLSTGLRKYAEIAAFNDTRFNPISAKELPLLSCGVSLLVDFEAANDYVDWTIGVHGIWIEFESESGAVKTATYLPEVALEQEWDHAEAVDSLLRKGGYKGKITEMFRSKIKVTRYQSLKHTISFQEYVAWRDGQLRSI</sequence>
<dbReference type="InterPro" id="IPR002733">
    <property type="entry name" value="AMMECR1_domain"/>
</dbReference>
<dbReference type="Gene3D" id="3.30.700.20">
    <property type="entry name" value="Hypothetical protein ph0010, domain 1"/>
    <property type="match status" value="1"/>
</dbReference>
<dbReference type="InterPro" id="IPR027485">
    <property type="entry name" value="AMMECR1_N"/>
</dbReference>
<dbReference type="PANTHER" id="PTHR13016:SF0">
    <property type="entry name" value="AMME SYNDROME CANDIDATE GENE 1 PROTEIN"/>
    <property type="match status" value="1"/>
</dbReference>
<protein>
    <recommendedName>
        <fullName evidence="1">AMMECR1 domain-containing protein</fullName>
    </recommendedName>
</protein>
<dbReference type="Proteomes" id="UP000320333">
    <property type="component" value="Unassembled WGS sequence"/>
</dbReference>
<dbReference type="EMBL" id="QEAP01000436">
    <property type="protein sequence ID" value="TPX66539.1"/>
    <property type="molecule type" value="Genomic_DNA"/>
</dbReference>
<dbReference type="Pfam" id="PF01871">
    <property type="entry name" value="AMMECR1"/>
    <property type="match status" value="1"/>
</dbReference>
<evidence type="ECO:0000313" key="2">
    <source>
        <dbReference type="EMBL" id="TPX66539.1"/>
    </source>
</evidence>
<organism evidence="2 3">
    <name type="scientific">Chytriomyces confervae</name>
    <dbReference type="NCBI Taxonomy" id="246404"/>
    <lineage>
        <taxon>Eukaryota</taxon>
        <taxon>Fungi</taxon>
        <taxon>Fungi incertae sedis</taxon>
        <taxon>Chytridiomycota</taxon>
        <taxon>Chytridiomycota incertae sedis</taxon>
        <taxon>Chytridiomycetes</taxon>
        <taxon>Chytridiales</taxon>
        <taxon>Chytriomycetaceae</taxon>
        <taxon>Chytriomyces</taxon>
    </lineage>
</organism>
<dbReference type="PANTHER" id="PTHR13016">
    <property type="entry name" value="AMMECR1 HOMOLOG"/>
    <property type="match status" value="1"/>
</dbReference>
<comment type="caution">
    <text evidence="2">The sequence shown here is derived from an EMBL/GenBank/DDBJ whole genome shotgun (WGS) entry which is preliminary data.</text>
</comment>
<gene>
    <name evidence="2" type="ORF">CcCBS67573_g07786</name>
</gene>
<dbReference type="AlphaFoldDB" id="A0A507EQK0"/>
<evidence type="ECO:0000259" key="1">
    <source>
        <dbReference type="PROSITE" id="PS51112"/>
    </source>
</evidence>
<dbReference type="PROSITE" id="PS51112">
    <property type="entry name" value="AMMECR1"/>
    <property type="match status" value="1"/>
</dbReference>
<evidence type="ECO:0000313" key="3">
    <source>
        <dbReference type="Proteomes" id="UP000320333"/>
    </source>
</evidence>
<dbReference type="InterPro" id="IPR023473">
    <property type="entry name" value="AMMECR1"/>
</dbReference>